<dbReference type="PROSITE" id="PS00626">
    <property type="entry name" value="RCC1_2"/>
    <property type="match status" value="1"/>
</dbReference>
<dbReference type="PRINTS" id="PR00633">
    <property type="entry name" value="RCCNDNSATION"/>
</dbReference>
<feature type="compositionally biased region" description="Basic and acidic residues" evidence="3">
    <location>
        <begin position="41"/>
        <end position="61"/>
    </location>
</feature>
<gene>
    <name evidence="6" type="ORF">JT362_26565</name>
</gene>
<evidence type="ECO:0000256" key="2">
    <source>
        <dbReference type="ARBA" id="ARBA00022737"/>
    </source>
</evidence>
<dbReference type="RefSeq" id="WP_260194540.1">
    <property type="nucleotide sequence ID" value="NZ_JAFFZE010000020.1"/>
</dbReference>
<dbReference type="PROSITE" id="PS51318">
    <property type="entry name" value="TAT"/>
    <property type="match status" value="1"/>
</dbReference>
<accession>A0ABT2JGZ0</accession>
<evidence type="ECO:0000313" key="7">
    <source>
        <dbReference type="Proteomes" id="UP001156441"/>
    </source>
</evidence>
<dbReference type="PANTHER" id="PTHR45982:SF1">
    <property type="entry name" value="REGULATOR OF CHROMOSOME CONDENSATION"/>
    <property type="match status" value="1"/>
</dbReference>
<keyword evidence="2" id="KW-0677">Repeat</keyword>
<comment type="caution">
    <text evidence="6">The sequence shown here is derived from an EMBL/GenBank/DDBJ whole genome shotgun (WGS) entry which is preliminary data.</text>
</comment>
<dbReference type="InterPro" id="IPR051553">
    <property type="entry name" value="Ran_GTPase-activating"/>
</dbReference>
<evidence type="ECO:0000313" key="6">
    <source>
        <dbReference type="EMBL" id="MCT2586690.1"/>
    </source>
</evidence>
<dbReference type="InterPro" id="IPR000408">
    <property type="entry name" value="Reg_chr_condens"/>
</dbReference>
<dbReference type="PANTHER" id="PTHR45982">
    <property type="entry name" value="REGULATOR OF CHROMOSOME CONDENSATION"/>
    <property type="match status" value="1"/>
</dbReference>
<keyword evidence="7" id="KW-1185">Reference proteome</keyword>
<feature type="signal peptide" evidence="4">
    <location>
        <begin position="1"/>
        <end position="25"/>
    </location>
</feature>
<feature type="region of interest" description="Disordered" evidence="3">
    <location>
        <begin position="22"/>
        <end position="67"/>
    </location>
</feature>
<keyword evidence="1" id="KW-0344">Guanine-nucleotide releasing factor</keyword>
<name>A0ABT2JGZ0_9PSEU</name>
<evidence type="ECO:0000256" key="4">
    <source>
        <dbReference type="SAM" id="SignalP"/>
    </source>
</evidence>
<evidence type="ECO:0000259" key="5">
    <source>
        <dbReference type="Pfam" id="PF25390"/>
    </source>
</evidence>
<dbReference type="InterPro" id="IPR009091">
    <property type="entry name" value="RCC1/BLIP-II"/>
</dbReference>
<dbReference type="InterPro" id="IPR058923">
    <property type="entry name" value="RCC1-like_dom"/>
</dbReference>
<feature type="domain" description="RCC1-like" evidence="5">
    <location>
        <begin position="447"/>
        <end position="824"/>
    </location>
</feature>
<dbReference type="SUPFAM" id="SSF50985">
    <property type="entry name" value="RCC1/BLIP-II"/>
    <property type="match status" value="2"/>
</dbReference>
<keyword evidence="4" id="KW-0732">Signal</keyword>
<protein>
    <recommendedName>
        <fullName evidence="5">RCC1-like domain-containing protein</fullName>
    </recommendedName>
</protein>
<dbReference type="PROSITE" id="PS50012">
    <property type="entry name" value="RCC1_3"/>
    <property type="match status" value="5"/>
</dbReference>
<dbReference type="Gene3D" id="2.130.10.30">
    <property type="entry name" value="Regulator of chromosome condensation 1/beta-lactamase-inhibitor protein II"/>
    <property type="match status" value="3"/>
</dbReference>
<proteinExistence type="predicted"/>
<feature type="compositionally biased region" description="Low complexity" evidence="3">
    <location>
        <begin position="22"/>
        <end position="39"/>
    </location>
</feature>
<feature type="chain" id="PRO_5046742155" description="RCC1-like domain-containing protein" evidence="4">
    <location>
        <begin position="26"/>
        <end position="830"/>
    </location>
</feature>
<dbReference type="Pfam" id="PF25390">
    <property type="entry name" value="WD40_RLD"/>
    <property type="match status" value="1"/>
</dbReference>
<organism evidence="6 7">
    <name type="scientific">Actinophytocola gossypii</name>
    <dbReference type="NCBI Taxonomy" id="2812003"/>
    <lineage>
        <taxon>Bacteria</taxon>
        <taxon>Bacillati</taxon>
        <taxon>Actinomycetota</taxon>
        <taxon>Actinomycetes</taxon>
        <taxon>Pseudonocardiales</taxon>
        <taxon>Pseudonocardiaceae</taxon>
    </lineage>
</organism>
<dbReference type="Proteomes" id="UP001156441">
    <property type="component" value="Unassembled WGS sequence"/>
</dbReference>
<evidence type="ECO:0000256" key="3">
    <source>
        <dbReference type="SAM" id="MobiDB-lite"/>
    </source>
</evidence>
<sequence>MPLRRSVVLLTAAAAALTLSSTATAEPAPQPQAEAQPAMPERPRVSKTDAQRTMARERGKETAPAARTAAADVRAAASSAGSVYTPVTQVRVLDTRNGIGAPSAPLGAGGTLTLDLSSRVPADATAVVLNVTGVSPTRNTYLTVWPAGQSRPNASNLNVSIGETRPNAVTAALGDGAALRVFNNAGTTHVLADLAGYYAPGDGSRFTSTDPARVLDTRSSGGALGPRSTRTVNLSGRVPASATAVTLNLTGVGATVDTYVTAWPTGQSRPNASALNLTRGATTPNQVTVALGGNRTVSLYNHSGSVHLLADLAGYYATDRGDSFYQLTPLRMFDTRRDATPLPGGYYQEIPLDPLLPASANAVVFNLTGTNVTAANTYLTAYPEGNIVPNASNLNLVRGQTSANLVTVALSADDGFNVYNHQGEVDFLTDVAGYFAPAPPPCTTDCVHSWGDNEFALLGVGTTGGTSGEPGRIDGLSGITEVTGGELNAYALRDDGAVYSWGLDDLAGLGTGEPYGLSTVPVRVNNLSGVTDIAAGLFAAYAVDSQGNAWAWGDNFNGALGDGTMTERRSPVRVQGLSGDVVQVAGGYDTGYALLADGTVWVWGTNGGSFGNGEYGTGCDQLPAGPGCRTLTPIQVPGLTDVTSIAATRSGTFAVKDDGSVWAWGFNDVGQLGLGTVGGPACQDDIFAPNCLVLSPTRIDGLSGVAEIAHGSQSATYARTTDGTVLSWGFNADGQLGDGTTGENCTDPGVPNCVRTSPAPVPGLTGVTDLAAGAQHALALRSDGSVVAWGMNNFHQVNGGSPVVDTPVQVAVPGSATTVGASGWSSYAVS</sequence>
<reference evidence="6 7" key="1">
    <citation type="submission" date="2021-02" db="EMBL/GenBank/DDBJ databases">
        <title>Actinophytocola xerophila sp. nov., isolated from soil of cotton cropping field.</title>
        <authorList>
            <person name="Huang R."/>
            <person name="Chen X."/>
            <person name="Ge X."/>
            <person name="Liu W."/>
        </authorList>
    </citation>
    <scope>NUCLEOTIDE SEQUENCE [LARGE SCALE GENOMIC DNA]</scope>
    <source>
        <strain evidence="6 7">S1-96</strain>
    </source>
</reference>
<dbReference type="InterPro" id="IPR006311">
    <property type="entry name" value="TAT_signal"/>
</dbReference>
<evidence type="ECO:0000256" key="1">
    <source>
        <dbReference type="ARBA" id="ARBA00022658"/>
    </source>
</evidence>
<dbReference type="EMBL" id="JAFFZE010000020">
    <property type="protein sequence ID" value="MCT2586690.1"/>
    <property type="molecule type" value="Genomic_DNA"/>
</dbReference>